<proteinExistence type="inferred from homology"/>
<dbReference type="InterPro" id="IPR023228">
    <property type="entry name" value="SAM_OH_AdoTrfase_N_sf"/>
</dbReference>
<dbReference type="InterPro" id="IPR002747">
    <property type="entry name" value="SAM_OH_AdoTrfase"/>
</dbReference>
<evidence type="ECO:0000256" key="2">
    <source>
        <dbReference type="ARBA" id="ARBA00024035"/>
    </source>
</evidence>
<dbReference type="SUPFAM" id="SSF101852">
    <property type="entry name" value="Bacterial fluorinating enzyme, C-terminal domain"/>
    <property type="match status" value="1"/>
</dbReference>
<dbReference type="PANTHER" id="PTHR35092">
    <property type="entry name" value="CHLORINASE MJ1651"/>
    <property type="match status" value="1"/>
</dbReference>
<keyword evidence="6" id="KW-1185">Reference proteome</keyword>
<dbReference type="AlphaFoldDB" id="A0A3N1UN24"/>
<keyword evidence="1" id="KW-0949">S-adenosyl-L-methionine</keyword>
<sequence>MAPLITFLTDFGIQDGYVAAMKGVVLGIVPEARLVDVTHLIPPQDIRWGSYILKSCYAEFPPGTIHLVVVDPGVGTDRRAIAVRTPRYVLVGPDNGLFSYVLTEEPSAEARLLENAFLFRHTISSTFHGRDIFAPVAAHLAAGTPFDTLGPIVNPVVSPWVRPTFAATNLDGEVLGIDHFGNIVTNIQRKHLADWAQQSDFEIFLENQKIPVFASTYADVPTGYPLALWGSSNHLEISVNQGNAAAFYGTRPGRRVRLMRRV</sequence>
<dbReference type="OrthoDB" id="9792195at2"/>
<dbReference type="PIRSF" id="PIRSF006779">
    <property type="entry name" value="UCP006779"/>
    <property type="match status" value="1"/>
</dbReference>
<name>A0A3N1UN24_9BACT</name>
<evidence type="ECO:0000313" key="5">
    <source>
        <dbReference type="EMBL" id="ROQ90789.1"/>
    </source>
</evidence>
<accession>A0A3N1UN24</accession>
<protein>
    <recommendedName>
        <fullName evidence="7">S-adenosyl-l-methionine hydroxide adenosyltransferase</fullName>
    </recommendedName>
</protein>
<reference evidence="5 6" key="1">
    <citation type="submission" date="2018-11" db="EMBL/GenBank/DDBJ databases">
        <title>Genomic Encyclopedia of Type Strains, Phase IV (KMG-IV): sequencing the most valuable type-strain genomes for metagenomic binning, comparative biology and taxonomic classification.</title>
        <authorList>
            <person name="Goeker M."/>
        </authorList>
    </citation>
    <scope>NUCLEOTIDE SEQUENCE [LARGE SCALE GENOMIC DNA]</scope>
    <source>
        <strain evidence="5 6">DSM 22027</strain>
    </source>
</reference>
<dbReference type="Gene3D" id="2.40.30.90">
    <property type="entry name" value="Bacterial fluorinating enzyme like"/>
    <property type="match status" value="1"/>
</dbReference>
<dbReference type="Pfam" id="PF01887">
    <property type="entry name" value="SAM_HAT_N"/>
    <property type="match status" value="1"/>
</dbReference>
<comment type="caution">
    <text evidence="5">The sequence shown here is derived from an EMBL/GenBank/DDBJ whole genome shotgun (WGS) entry which is preliminary data.</text>
</comment>
<feature type="domain" description="S-adenosyl-l-methionine hydroxide adenosyltransferase C-terminal" evidence="4">
    <location>
        <begin position="172"/>
        <end position="257"/>
    </location>
</feature>
<dbReference type="InterPro" id="IPR023227">
    <property type="entry name" value="SAM_OH_AdoTrfase_C_sf"/>
</dbReference>
<dbReference type="InterPro" id="IPR046469">
    <property type="entry name" value="SAM_HAT_N"/>
</dbReference>
<dbReference type="SUPFAM" id="SSF102522">
    <property type="entry name" value="Bacterial fluorinating enzyme, N-terminal domain"/>
    <property type="match status" value="1"/>
</dbReference>
<dbReference type="InterPro" id="IPR046470">
    <property type="entry name" value="SAM_HAT_C"/>
</dbReference>
<organism evidence="5 6">
    <name type="scientific">Desulfosoma caldarium</name>
    <dbReference type="NCBI Taxonomy" id="610254"/>
    <lineage>
        <taxon>Bacteria</taxon>
        <taxon>Pseudomonadati</taxon>
        <taxon>Thermodesulfobacteriota</taxon>
        <taxon>Syntrophobacteria</taxon>
        <taxon>Syntrophobacterales</taxon>
        <taxon>Syntrophobacteraceae</taxon>
        <taxon>Desulfosoma</taxon>
    </lineage>
</organism>
<evidence type="ECO:0000256" key="1">
    <source>
        <dbReference type="ARBA" id="ARBA00022691"/>
    </source>
</evidence>
<dbReference type="PANTHER" id="PTHR35092:SF1">
    <property type="entry name" value="CHLORINASE MJ1651"/>
    <property type="match status" value="1"/>
</dbReference>
<dbReference type="Pfam" id="PF20257">
    <property type="entry name" value="SAM_HAT_C"/>
    <property type="match status" value="1"/>
</dbReference>
<dbReference type="Proteomes" id="UP000276223">
    <property type="component" value="Unassembled WGS sequence"/>
</dbReference>
<evidence type="ECO:0008006" key="7">
    <source>
        <dbReference type="Google" id="ProtNLM"/>
    </source>
</evidence>
<gene>
    <name evidence="5" type="ORF">EDC27_2683</name>
</gene>
<dbReference type="RefSeq" id="WP_123291133.1">
    <property type="nucleotide sequence ID" value="NZ_RJVA01000014.1"/>
</dbReference>
<evidence type="ECO:0000259" key="3">
    <source>
        <dbReference type="Pfam" id="PF01887"/>
    </source>
</evidence>
<evidence type="ECO:0000259" key="4">
    <source>
        <dbReference type="Pfam" id="PF20257"/>
    </source>
</evidence>
<comment type="similarity">
    <text evidence="2">Belongs to the SAM hydrolase / SAM-dependent halogenase family.</text>
</comment>
<evidence type="ECO:0000313" key="6">
    <source>
        <dbReference type="Proteomes" id="UP000276223"/>
    </source>
</evidence>
<dbReference type="Gene3D" id="3.40.50.10790">
    <property type="entry name" value="S-adenosyl-l-methionine hydroxide adenosyltransferase, N-terminal"/>
    <property type="match status" value="1"/>
</dbReference>
<feature type="domain" description="S-adenosyl-l-methionine hydroxide adenosyltransferase N-terminal" evidence="3">
    <location>
        <begin position="5"/>
        <end position="150"/>
    </location>
</feature>
<dbReference type="EMBL" id="RJVA01000014">
    <property type="protein sequence ID" value="ROQ90789.1"/>
    <property type="molecule type" value="Genomic_DNA"/>
</dbReference>